<organism evidence="2 3">
    <name type="scientific">Novosphingobium pentaromativorans</name>
    <dbReference type="NCBI Taxonomy" id="205844"/>
    <lineage>
        <taxon>Bacteria</taxon>
        <taxon>Pseudomonadati</taxon>
        <taxon>Pseudomonadota</taxon>
        <taxon>Alphaproteobacteria</taxon>
        <taxon>Sphingomonadales</taxon>
        <taxon>Sphingomonadaceae</taxon>
        <taxon>Novosphingobium</taxon>
    </lineage>
</organism>
<name>A0A2W5NLP1_9SPHN</name>
<evidence type="ECO:0000313" key="3">
    <source>
        <dbReference type="Proteomes" id="UP000249082"/>
    </source>
</evidence>
<reference evidence="2 3" key="1">
    <citation type="submission" date="2017-08" db="EMBL/GenBank/DDBJ databases">
        <title>Infants hospitalized years apart are colonized by the same room-sourced microbial strains.</title>
        <authorList>
            <person name="Brooks B."/>
            <person name="Olm M.R."/>
            <person name="Firek B.A."/>
            <person name="Baker R."/>
            <person name="Thomas B.C."/>
            <person name="Morowitz M.J."/>
            <person name="Banfield J.F."/>
        </authorList>
    </citation>
    <scope>NUCLEOTIDE SEQUENCE [LARGE SCALE GENOMIC DNA]</scope>
    <source>
        <strain evidence="2">S2_005_002_R2_33</strain>
    </source>
</reference>
<protein>
    <submittedName>
        <fullName evidence="2">Homogentisate 1,2-dioxygenase</fullName>
    </submittedName>
</protein>
<evidence type="ECO:0000256" key="1">
    <source>
        <dbReference type="SAM" id="MobiDB-lite"/>
    </source>
</evidence>
<gene>
    <name evidence="2" type="ORF">DI555_17710</name>
</gene>
<proteinExistence type="predicted"/>
<feature type="region of interest" description="Disordered" evidence="1">
    <location>
        <begin position="54"/>
        <end position="73"/>
    </location>
</feature>
<keyword evidence="2" id="KW-0560">Oxidoreductase</keyword>
<accession>A0A2W5NLP1</accession>
<keyword evidence="2" id="KW-0223">Dioxygenase</keyword>
<comment type="caution">
    <text evidence="2">The sequence shown here is derived from an EMBL/GenBank/DDBJ whole genome shotgun (WGS) entry which is preliminary data.</text>
</comment>
<dbReference type="Proteomes" id="UP000249082">
    <property type="component" value="Unassembled WGS sequence"/>
</dbReference>
<sequence length="158" mass="16445">MPSPMSCPSDPVDLPPELAAWNARKPLLAARDTRSLSGAKLDVGKAVAGGLRPTAELRYPQRPEKPGSSSSFGGLYTFTVAEAGSYRVALGAAAWVDVVKAGATVGKGSVMTSTAHGHGPDCSGIRKMVDFTLKPGTYLLQISGNAVDRLPLLVTRLP</sequence>
<dbReference type="GO" id="GO:0051213">
    <property type="term" value="F:dioxygenase activity"/>
    <property type="evidence" value="ECO:0007669"/>
    <property type="project" value="UniProtKB-KW"/>
</dbReference>
<dbReference type="EMBL" id="QFPX01000018">
    <property type="protein sequence ID" value="PZQ53139.1"/>
    <property type="molecule type" value="Genomic_DNA"/>
</dbReference>
<evidence type="ECO:0000313" key="2">
    <source>
        <dbReference type="EMBL" id="PZQ53139.1"/>
    </source>
</evidence>
<dbReference type="AlphaFoldDB" id="A0A2W5NLP1"/>